<evidence type="ECO:0008006" key="3">
    <source>
        <dbReference type="Google" id="ProtNLM"/>
    </source>
</evidence>
<accession>A0A1Z3HTU0</accession>
<dbReference type="AlphaFoldDB" id="A0A1Z3HTU0"/>
<dbReference type="RefSeq" id="WP_080811396.1">
    <property type="nucleotide sequence ID" value="NZ_CP021983.2"/>
</dbReference>
<proteinExistence type="predicted"/>
<reference evidence="1 2" key="1">
    <citation type="journal article" date="2016" name="Biochim. Biophys. Acta">
        <title>Characterization of red-shifted phycobilisomes isolated from the chlorophyll f-containing cyanobacterium Halomicronema hongdechloris.</title>
        <authorList>
            <person name="Li Y."/>
            <person name="Lin Y."/>
            <person name="Garvey C.J."/>
            <person name="Birch D."/>
            <person name="Corkery R.W."/>
            <person name="Loughlin P.C."/>
            <person name="Scheer H."/>
            <person name="Willows R.D."/>
            <person name="Chen M."/>
        </authorList>
    </citation>
    <scope>NUCLEOTIDE SEQUENCE [LARGE SCALE GENOMIC DNA]</scope>
    <source>
        <strain evidence="1 2">C2206</strain>
    </source>
</reference>
<keyword evidence="2" id="KW-1185">Reference proteome</keyword>
<dbReference type="SMART" id="SM00320">
    <property type="entry name" value="WD40"/>
    <property type="match status" value="1"/>
</dbReference>
<dbReference type="EMBL" id="CP021983">
    <property type="protein sequence ID" value="ASC73713.1"/>
    <property type="molecule type" value="Genomic_DNA"/>
</dbReference>
<protein>
    <recommendedName>
        <fullName evidence="3">Anaphase-promoting complex subunit 4 WD40 domain-containing protein</fullName>
    </recommendedName>
</protein>
<dbReference type="Gene3D" id="2.130.10.10">
    <property type="entry name" value="YVTN repeat-like/Quinoprotein amine dehydrogenase"/>
    <property type="match status" value="1"/>
</dbReference>
<gene>
    <name evidence="1" type="ORF">XM38_046850</name>
</gene>
<name>A0A1Z3HTU0_9CYAN</name>
<evidence type="ECO:0000313" key="2">
    <source>
        <dbReference type="Proteomes" id="UP000191901"/>
    </source>
</evidence>
<dbReference type="Proteomes" id="UP000191901">
    <property type="component" value="Chromosome"/>
</dbReference>
<sequence length="88" mass="9045">MLSLKSLVELQVHRSLSEYITALVWSPVGNRLAIASGAGEVVLWQDFQETILQAANGASIDALGFSGEGAVVGGSRASRGGDTLAAVC</sequence>
<dbReference type="SUPFAM" id="SSF50978">
    <property type="entry name" value="WD40 repeat-like"/>
    <property type="match status" value="1"/>
</dbReference>
<dbReference type="InterPro" id="IPR036322">
    <property type="entry name" value="WD40_repeat_dom_sf"/>
</dbReference>
<dbReference type="InterPro" id="IPR015943">
    <property type="entry name" value="WD40/YVTN_repeat-like_dom_sf"/>
</dbReference>
<dbReference type="KEGG" id="hhg:XM38_046850"/>
<evidence type="ECO:0000313" key="1">
    <source>
        <dbReference type="EMBL" id="ASC73713.1"/>
    </source>
</evidence>
<dbReference type="InterPro" id="IPR001680">
    <property type="entry name" value="WD40_rpt"/>
</dbReference>
<organism evidence="1 2">
    <name type="scientific">Halomicronema hongdechloris C2206</name>
    <dbReference type="NCBI Taxonomy" id="1641165"/>
    <lineage>
        <taxon>Bacteria</taxon>
        <taxon>Bacillati</taxon>
        <taxon>Cyanobacteriota</taxon>
        <taxon>Cyanophyceae</taxon>
        <taxon>Nodosilineales</taxon>
        <taxon>Nodosilineaceae</taxon>
        <taxon>Halomicronema</taxon>
    </lineage>
</organism>